<dbReference type="InterPro" id="IPR013320">
    <property type="entry name" value="ConA-like_dom_sf"/>
</dbReference>
<proteinExistence type="predicted"/>
<dbReference type="AlphaFoldDB" id="A0A5C6CZH1"/>
<dbReference type="Proteomes" id="UP000319143">
    <property type="component" value="Unassembled WGS sequence"/>
</dbReference>
<evidence type="ECO:0000259" key="3">
    <source>
        <dbReference type="SMART" id="SM00560"/>
    </source>
</evidence>
<dbReference type="SMART" id="SM00560">
    <property type="entry name" value="LamGL"/>
    <property type="match status" value="1"/>
</dbReference>
<comment type="caution">
    <text evidence="4">The sequence shown here is derived from an EMBL/GenBank/DDBJ whole genome shotgun (WGS) entry which is preliminary data.</text>
</comment>
<feature type="domain" description="LamG-like jellyroll fold" evidence="3">
    <location>
        <begin position="88"/>
        <end position="237"/>
    </location>
</feature>
<evidence type="ECO:0000256" key="2">
    <source>
        <dbReference type="ARBA" id="ARBA00023157"/>
    </source>
</evidence>
<keyword evidence="1" id="KW-0732">Signal</keyword>
<organism evidence="4 5">
    <name type="scientific">Novipirellula artificiosorum</name>
    <dbReference type="NCBI Taxonomy" id="2528016"/>
    <lineage>
        <taxon>Bacteria</taxon>
        <taxon>Pseudomonadati</taxon>
        <taxon>Planctomycetota</taxon>
        <taxon>Planctomycetia</taxon>
        <taxon>Pirellulales</taxon>
        <taxon>Pirellulaceae</taxon>
        <taxon>Novipirellula</taxon>
    </lineage>
</organism>
<evidence type="ECO:0000313" key="4">
    <source>
        <dbReference type="EMBL" id="TWU28954.1"/>
    </source>
</evidence>
<dbReference type="InterPro" id="IPR006558">
    <property type="entry name" value="LamG-like"/>
</dbReference>
<dbReference type="SUPFAM" id="SSF49899">
    <property type="entry name" value="Concanavalin A-like lectins/glucanases"/>
    <property type="match status" value="1"/>
</dbReference>
<dbReference type="Gene3D" id="2.60.120.200">
    <property type="match status" value="1"/>
</dbReference>
<dbReference type="EMBL" id="SJPV01000026">
    <property type="protein sequence ID" value="TWU28954.1"/>
    <property type="molecule type" value="Genomic_DNA"/>
</dbReference>
<dbReference type="Pfam" id="PF13385">
    <property type="entry name" value="Laminin_G_3"/>
    <property type="match status" value="1"/>
</dbReference>
<evidence type="ECO:0000313" key="5">
    <source>
        <dbReference type="Proteomes" id="UP000319143"/>
    </source>
</evidence>
<accession>A0A5C6CZH1</accession>
<keyword evidence="2" id="KW-1015">Disulfide bond</keyword>
<name>A0A5C6CZH1_9BACT</name>
<keyword evidence="5" id="KW-1185">Reference proteome</keyword>
<protein>
    <recommendedName>
        <fullName evidence="3">LamG-like jellyroll fold domain-containing protein</fullName>
    </recommendedName>
</protein>
<sequence>MNLLPHVAVSLCLPWILTTSVVASEDPSAWWSFDSIEKNVVADRSADREDHVEGNHKLIGGAVGKALQFDGFTTVIDRASADAPRLSGDFSVEAWVAQGAYPWNWCPIVTQQRDEQAGYALSVGPRGQIRLQVAVDGEWQSCASEDWVLPLRQWISIAATFHPDKGITLYANGEIVGSLEIQGQANFAPNTDLRIGANHMLMKPSNIHREHGTVASFWCLDGAIDELKIHNRALSPSDLARAFESAKPVAGCEIQPRRMPSGPKGPGRFGAVYCNLKYYEQWDALWRVDDHPDVLVRFDQTPVRVVFWRGSRYSPAWVTNDDQWMADQSVEAWKTGDADTDGCFEHMQDRLCRYSHVRIIESNDARTVVHWRYAPVSSKDNLWNVDEKTGRACWVDEYYTIYPDAIGVRKPTWMTGTLGNPRQFQESLPFTNPDQYNNDVVEKEFCTVANMRGEELTLRFVENPAKQLDNVPDELTIQRYNFRSPHDPVIIYETGNRMQYVKDRDISGFDRPGACNHWPVGQARCDGRTVQAADRPTHFLGFPISSPPVHEEGGRSWWNGIYGMTDLPMKKLVTLAKSWNHPPHLSLSQGAEDLGYDRGQRAFVLSRTGDKADELKIRFAADDNSPIYNPALVIQGWGTSEATLKINGKEVSQGPNFRIGHRHGLENSDLIVWIQHETTKSLEITLIPR</sequence>
<reference evidence="4 5" key="1">
    <citation type="submission" date="2019-02" db="EMBL/GenBank/DDBJ databases">
        <title>Deep-cultivation of Planctomycetes and their phenomic and genomic characterization uncovers novel biology.</title>
        <authorList>
            <person name="Wiegand S."/>
            <person name="Jogler M."/>
            <person name="Boedeker C."/>
            <person name="Pinto D."/>
            <person name="Vollmers J."/>
            <person name="Rivas-Marin E."/>
            <person name="Kohn T."/>
            <person name="Peeters S.H."/>
            <person name="Heuer A."/>
            <person name="Rast P."/>
            <person name="Oberbeckmann S."/>
            <person name="Bunk B."/>
            <person name="Jeske O."/>
            <person name="Meyerdierks A."/>
            <person name="Storesund J.E."/>
            <person name="Kallscheuer N."/>
            <person name="Luecker S."/>
            <person name="Lage O.M."/>
            <person name="Pohl T."/>
            <person name="Merkel B.J."/>
            <person name="Hornburger P."/>
            <person name="Mueller R.-W."/>
            <person name="Bruemmer F."/>
            <person name="Labrenz M."/>
            <person name="Spormann A.M."/>
            <person name="Op Den Camp H."/>
            <person name="Overmann J."/>
            <person name="Amann R."/>
            <person name="Jetten M.S.M."/>
            <person name="Mascher T."/>
            <person name="Medema M.H."/>
            <person name="Devos D.P."/>
            <person name="Kaster A.-K."/>
            <person name="Ovreas L."/>
            <person name="Rohde M."/>
            <person name="Galperin M.Y."/>
            <person name="Jogler C."/>
        </authorList>
    </citation>
    <scope>NUCLEOTIDE SEQUENCE [LARGE SCALE GENOMIC DNA]</scope>
    <source>
        <strain evidence="4 5">Poly41</strain>
    </source>
</reference>
<evidence type="ECO:0000256" key="1">
    <source>
        <dbReference type="ARBA" id="ARBA00022729"/>
    </source>
</evidence>
<gene>
    <name evidence="4" type="ORF">Poly41_68070</name>
</gene>
<dbReference type="RefSeq" id="WP_197231931.1">
    <property type="nucleotide sequence ID" value="NZ_SJPV01000026.1"/>
</dbReference>